<dbReference type="NCBIfam" id="NF005994">
    <property type="entry name" value="PRK08118.1"/>
    <property type="match status" value="1"/>
</dbReference>
<dbReference type="PANTHER" id="PTHR37816:SF3">
    <property type="entry name" value="MODULATES DNA TOPOLOGY"/>
    <property type="match status" value="1"/>
</dbReference>
<organism evidence="1 2">
    <name type="scientific">Alicyclobacillus fastidiosus</name>
    <dbReference type="NCBI Taxonomy" id="392011"/>
    <lineage>
        <taxon>Bacteria</taxon>
        <taxon>Bacillati</taxon>
        <taxon>Bacillota</taxon>
        <taxon>Bacilli</taxon>
        <taxon>Bacillales</taxon>
        <taxon>Alicyclobacillaceae</taxon>
        <taxon>Alicyclobacillus</taxon>
    </lineage>
</organism>
<comment type="caution">
    <text evidence="1">The sequence shown here is derived from an EMBL/GenBank/DDBJ whole genome shotgun (WGS) entry which is preliminary data.</text>
</comment>
<accession>A0ABV5AHB9</accession>
<name>A0ABV5AHB9_9BACL</name>
<keyword evidence="2" id="KW-1185">Reference proteome</keyword>
<proteinExistence type="predicted"/>
<evidence type="ECO:0000313" key="1">
    <source>
        <dbReference type="EMBL" id="MFB5191661.1"/>
    </source>
</evidence>
<dbReference type="InterPro" id="IPR027417">
    <property type="entry name" value="P-loop_NTPase"/>
</dbReference>
<dbReference type="PANTHER" id="PTHR37816">
    <property type="entry name" value="YALI0E33011P"/>
    <property type="match status" value="1"/>
</dbReference>
<sequence>MRRIIVIGSPGAGKSTFSRELAERLELPLYHLDSLYWKPGWVERSRDEWFAIHEDVLAKPTWVIDGNYGGTLRPRVEAADTVIWLDLPRPLCLYRCLKRVVRHWGRTRPDMGADCPERLDLDFLKYVWRFKRNGRAKILTCLAEYGHGKVIYRLCARQRVRAFLDQISLRVGDS</sequence>
<dbReference type="InterPro" id="IPR052922">
    <property type="entry name" value="Cytidylate_Kinase-2"/>
</dbReference>
<dbReference type="Gene3D" id="3.40.50.300">
    <property type="entry name" value="P-loop containing nucleotide triphosphate hydrolases"/>
    <property type="match status" value="1"/>
</dbReference>
<dbReference type="Proteomes" id="UP001579974">
    <property type="component" value="Unassembled WGS sequence"/>
</dbReference>
<dbReference type="EMBL" id="JBDXSU010000013">
    <property type="protein sequence ID" value="MFB5191661.1"/>
    <property type="molecule type" value="Genomic_DNA"/>
</dbReference>
<protein>
    <submittedName>
        <fullName evidence="1">DNA topology modulation protein</fullName>
    </submittedName>
</protein>
<gene>
    <name evidence="1" type="ORF">KKP3000_000437</name>
</gene>
<reference evidence="1 2" key="1">
    <citation type="journal article" date="2024" name="Int. J. Mol. Sci.">
        <title>Exploration of Alicyclobacillus spp. Genome in Search of Antibiotic Resistance.</title>
        <authorList>
            <person name="Bucka-Kolendo J."/>
            <person name="Kiousi D.E."/>
            <person name="Dekowska A."/>
            <person name="Mikolajczuk-Szczyrba A."/>
            <person name="Karadedos D.M."/>
            <person name="Michael P."/>
            <person name="Galanis A."/>
            <person name="Sokolowska B."/>
        </authorList>
    </citation>
    <scope>NUCLEOTIDE SEQUENCE [LARGE SCALE GENOMIC DNA]</scope>
    <source>
        <strain evidence="1 2">KKP 3000</strain>
    </source>
</reference>
<dbReference type="SUPFAM" id="SSF52540">
    <property type="entry name" value="P-loop containing nucleoside triphosphate hydrolases"/>
    <property type="match status" value="1"/>
</dbReference>
<dbReference type="RefSeq" id="WP_275474198.1">
    <property type="nucleotide sequence ID" value="NZ_CP162940.1"/>
</dbReference>
<evidence type="ECO:0000313" key="2">
    <source>
        <dbReference type="Proteomes" id="UP001579974"/>
    </source>
</evidence>